<dbReference type="RefSeq" id="WP_169488234.1">
    <property type="nucleotide sequence ID" value="NZ_JABBGJ010000030.1"/>
</dbReference>
<dbReference type="EMBL" id="JABBGJ010000030">
    <property type="protein sequence ID" value="NMM01398.1"/>
    <property type="molecule type" value="Genomic_DNA"/>
</dbReference>
<evidence type="ECO:0000313" key="2">
    <source>
        <dbReference type="Proteomes" id="UP000544134"/>
    </source>
</evidence>
<reference evidence="1 2" key="1">
    <citation type="submission" date="2020-04" db="EMBL/GenBank/DDBJ databases">
        <title>Paraburkholderia sp. RP-4-7 isolated from soil.</title>
        <authorList>
            <person name="Dahal R.H."/>
        </authorList>
    </citation>
    <scope>NUCLEOTIDE SEQUENCE [LARGE SCALE GENOMIC DNA]</scope>
    <source>
        <strain evidence="1 2">RP-4-7</strain>
    </source>
</reference>
<dbReference type="Proteomes" id="UP000544134">
    <property type="component" value="Unassembled WGS sequence"/>
</dbReference>
<sequence length="192" mass="21956">MNGKKLRQIVSWHLACVLNRVKWQHTTAMGLLALWAMLVGTIDWPLHVETRQMTLQLAQHTALEPTRPPPAAQQLAPRDLTHEFMASLPGFEKYPEQLRELNLLADKSSVVIMRIDYRYEQMPALPIRKLTLRMDLRGDEAQQRRFLQATLNAIPNLSITRLAFAKSADGAAKVEQKLDVNLYYQSRQKASA</sequence>
<keyword evidence="2" id="KW-1185">Reference proteome</keyword>
<comment type="caution">
    <text evidence="1">The sequence shown here is derived from an EMBL/GenBank/DDBJ whole genome shotgun (WGS) entry which is preliminary data.</text>
</comment>
<organism evidence="1 2">
    <name type="scientific">Paraburkholderia polaris</name>
    <dbReference type="NCBI Taxonomy" id="2728848"/>
    <lineage>
        <taxon>Bacteria</taxon>
        <taxon>Pseudomonadati</taxon>
        <taxon>Pseudomonadota</taxon>
        <taxon>Betaproteobacteria</taxon>
        <taxon>Burkholderiales</taxon>
        <taxon>Burkholderiaceae</taxon>
        <taxon>Paraburkholderia</taxon>
    </lineage>
</organism>
<evidence type="ECO:0000313" key="1">
    <source>
        <dbReference type="EMBL" id="NMM01398.1"/>
    </source>
</evidence>
<proteinExistence type="predicted"/>
<accession>A0A848IG93</accession>
<dbReference type="AlphaFoldDB" id="A0A848IG93"/>
<protein>
    <submittedName>
        <fullName evidence="1">Uncharacterized protein</fullName>
    </submittedName>
</protein>
<gene>
    <name evidence="1" type="ORF">HHL24_26075</name>
</gene>
<name>A0A848IG93_9BURK</name>